<dbReference type="EMBL" id="BAABAE010000002">
    <property type="protein sequence ID" value="GAA3734770.1"/>
    <property type="molecule type" value="Genomic_DNA"/>
</dbReference>
<dbReference type="RefSeq" id="WP_344754070.1">
    <property type="nucleotide sequence ID" value="NZ_BAABAE010000002.1"/>
</dbReference>
<accession>A0ABP7FAD8</accession>
<gene>
    <name evidence="2" type="ORF">GCM10022239_08630</name>
</gene>
<comment type="caution">
    <text evidence="2">The sequence shown here is derived from an EMBL/GenBank/DDBJ whole genome shotgun (WGS) entry which is preliminary data.</text>
</comment>
<dbReference type="InterPro" id="IPR000073">
    <property type="entry name" value="AB_hydrolase_1"/>
</dbReference>
<evidence type="ECO:0000259" key="1">
    <source>
        <dbReference type="Pfam" id="PF12697"/>
    </source>
</evidence>
<feature type="domain" description="AB hydrolase-1" evidence="1">
    <location>
        <begin position="39"/>
        <end position="235"/>
    </location>
</feature>
<reference evidence="3" key="1">
    <citation type="journal article" date="2019" name="Int. J. Syst. Evol. Microbiol.">
        <title>The Global Catalogue of Microorganisms (GCM) 10K type strain sequencing project: providing services to taxonomists for standard genome sequencing and annotation.</title>
        <authorList>
            <consortium name="The Broad Institute Genomics Platform"/>
            <consortium name="The Broad Institute Genome Sequencing Center for Infectious Disease"/>
            <person name="Wu L."/>
            <person name="Ma J."/>
        </authorList>
    </citation>
    <scope>NUCLEOTIDE SEQUENCE [LARGE SCALE GENOMIC DNA]</scope>
    <source>
        <strain evidence="3">JCM 16949</strain>
    </source>
</reference>
<keyword evidence="3" id="KW-1185">Reference proteome</keyword>
<dbReference type="InterPro" id="IPR029058">
    <property type="entry name" value="AB_hydrolase_fold"/>
</dbReference>
<dbReference type="Pfam" id="PF12697">
    <property type="entry name" value="Abhydrolase_6"/>
    <property type="match status" value="1"/>
</dbReference>
<name>A0ABP7FAD8_9MICO</name>
<dbReference type="Gene3D" id="3.40.50.1820">
    <property type="entry name" value="alpha/beta hydrolase"/>
    <property type="match status" value="1"/>
</dbReference>
<evidence type="ECO:0000313" key="2">
    <source>
        <dbReference type="EMBL" id="GAA3734770.1"/>
    </source>
</evidence>
<protein>
    <recommendedName>
        <fullName evidence="1">AB hydrolase-1 domain-containing protein</fullName>
    </recommendedName>
</protein>
<dbReference type="Proteomes" id="UP001501004">
    <property type="component" value="Unassembled WGS sequence"/>
</dbReference>
<sequence>MNISQFEIPSLGTAIRARLIDVGERAPVVLYLTGDGPKGTNSLSWTNLPPLFEREGISSFLFDFHGLGESDGDRKNLTLRVGRQNFRDAYELLRDLRPDNPVVVFASSFGATVALNEPDILSGCAAVVFKSPAPWIAEAYLNELSESEVHEWFDTGFSGTNFYDIDVLLDSTANRAFENATLLTVPCFTTHGTGDLTVPWTQSAMLQKLWGGDFQLELFAGVGHGYSEDGAWDRMASLTIRWTAKLLRAIG</sequence>
<evidence type="ECO:0000313" key="3">
    <source>
        <dbReference type="Proteomes" id="UP001501004"/>
    </source>
</evidence>
<dbReference type="SUPFAM" id="SSF53474">
    <property type="entry name" value="alpha/beta-Hydrolases"/>
    <property type="match status" value="1"/>
</dbReference>
<proteinExistence type="predicted"/>
<organism evidence="2 3">
    <name type="scientific">Leifsonella bigeumensis</name>
    <dbReference type="NCBI Taxonomy" id="433643"/>
    <lineage>
        <taxon>Bacteria</taxon>
        <taxon>Bacillati</taxon>
        <taxon>Actinomycetota</taxon>
        <taxon>Actinomycetes</taxon>
        <taxon>Micrococcales</taxon>
        <taxon>Microbacteriaceae</taxon>
        <taxon>Leifsonella</taxon>
    </lineage>
</organism>